<gene>
    <name evidence="1" type="ORF">BMW23_1159</name>
</gene>
<reference evidence="1" key="1">
    <citation type="journal article" date="2017" name="Elife">
        <title>The kinetoplastid-infecting Bodo saltans virus (BsV), a window into the most abundant giant viruses in the sea.</title>
        <authorList>
            <person name="Deeg C.M."/>
            <person name="Chow C.-E.T."/>
            <person name="Suttle C.A."/>
        </authorList>
    </citation>
    <scope>NUCLEOTIDE SEQUENCE</scope>
    <source>
        <strain evidence="1">NG1</strain>
    </source>
</reference>
<name>A0A2H4UW76_9VIRU</name>
<evidence type="ECO:0000313" key="2">
    <source>
        <dbReference type="Proteomes" id="UP000240325"/>
    </source>
</evidence>
<sequence length="131" mass="14625">MKLTLSSNTISGRLRHSKGTDIAFLNISFSNQYGKFETLVNIEKAVDAVSVEEHNKLNEKHGLCLVSSKVLTFEYSQDCFKFVTDDLCNGSVRSMSDTDLLEFDVNIQCVKELSQMKELHNLLCGSAILNA</sequence>
<accession>A0A2H4UW76</accession>
<dbReference type="EMBL" id="MF782455">
    <property type="protein sequence ID" value="ATZ81202.1"/>
    <property type="molecule type" value="Genomic_DNA"/>
</dbReference>
<dbReference type="Proteomes" id="UP000240325">
    <property type="component" value="Segment"/>
</dbReference>
<keyword evidence="2" id="KW-1185">Reference proteome</keyword>
<proteinExistence type="predicted"/>
<evidence type="ECO:0000313" key="1">
    <source>
        <dbReference type="EMBL" id="ATZ81202.1"/>
    </source>
</evidence>
<protein>
    <submittedName>
        <fullName evidence="1">Uncharacterized protein</fullName>
    </submittedName>
</protein>
<organism evidence="1">
    <name type="scientific">Bodo saltans virus</name>
    <dbReference type="NCBI Taxonomy" id="2024608"/>
    <lineage>
        <taxon>Viruses</taxon>
        <taxon>Varidnaviria</taxon>
        <taxon>Bamfordvirae</taxon>
        <taxon>Nucleocytoviricota</taxon>
        <taxon>Megaviricetes</taxon>
        <taxon>Imitervirales</taxon>
        <taxon>Mimiviridae</taxon>
        <taxon>Klosneuvirinae</taxon>
        <taxon>Theiavirus</taxon>
        <taxon>Theiavirus salishense</taxon>
    </lineage>
</organism>